<dbReference type="Pfam" id="PF00665">
    <property type="entry name" value="rve"/>
    <property type="match status" value="1"/>
</dbReference>
<dbReference type="InterPro" id="IPR012337">
    <property type="entry name" value="RNaseH-like_sf"/>
</dbReference>
<dbReference type="EMBL" id="JADOUE010000001">
    <property type="protein sequence ID" value="MBG6121352.1"/>
    <property type="molecule type" value="Genomic_DNA"/>
</dbReference>
<dbReference type="NCBIfam" id="NF033546">
    <property type="entry name" value="transpos_IS21"/>
    <property type="match status" value="1"/>
</dbReference>
<dbReference type="Pfam" id="PF22483">
    <property type="entry name" value="Mu-transpos_C_2"/>
    <property type="match status" value="1"/>
</dbReference>
<feature type="domain" description="Integrase catalytic" evidence="2">
    <location>
        <begin position="132"/>
        <end position="317"/>
    </location>
</feature>
<dbReference type="SUPFAM" id="SSF53098">
    <property type="entry name" value="Ribonuclease H-like"/>
    <property type="match status" value="1"/>
</dbReference>
<name>A0A931DW71_9CORY</name>
<dbReference type="Proteomes" id="UP000658613">
    <property type="component" value="Unassembled WGS sequence"/>
</dbReference>
<evidence type="ECO:0000313" key="3">
    <source>
        <dbReference type="EMBL" id="MBG6121352.1"/>
    </source>
</evidence>
<protein>
    <submittedName>
        <fullName evidence="3">Transposase</fullName>
    </submittedName>
</protein>
<dbReference type="InterPro" id="IPR001584">
    <property type="entry name" value="Integrase_cat-core"/>
</dbReference>
<dbReference type="InterPro" id="IPR054353">
    <property type="entry name" value="IstA-like_C"/>
</dbReference>
<dbReference type="InterPro" id="IPR036397">
    <property type="entry name" value="RNaseH_sf"/>
</dbReference>
<dbReference type="AlphaFoldDB" id="A0A931DW71"/>
<organism evidence="3 5">
    <name type="scientific">Corynebacterium aquatimens</name>
    <dbReference type="NCBI Taxonomy" id="1190508"/>
    <lineage>
        <taxon>Bacteria</taxon>
        <taxon>Bacillati</taxon>
        <taxon>Actinomycetota</taxon>
        <taxon>Actinomycetes</taxon>
        <taxon>Mycobacteriales</taxon>
        <taxon>Corynebacteriaceae</taxon>
        <taxon>Corynebacterium</taxon>
    </lineage>
</organism>
<dbReference type="GO" id="GO:0003676">
    <property type="term" value="F:nucleic acid binding"/>
    <property type="evidence" value="ECO:0007669"/>
    <property type="project" value="InterPro"/>
</dbReference>
<dbReference type="PANTHER" id="PTHR35004">
    <property type="entry name" value="TRANSPOSASE RV3428C-RELATED"/>
    <property type="match status" value="1"/>
</dbReference>
<dbReference type="PANTHER" id="PTHR35004:SF8">
    <property type="entry name" value="TRANSPOSASE RV3428C-RELATED"/>
    <property type="match status" value="1"/>
</dbReference>
<gene>
    <name evidence="3" type="ORF">IW254_000321</name>
    <name evidence="4" type="ORF">IW254_001176</name>
</gene>
<dbReference type="RefSeq" id="WP_196823927.1">
    <property type="nucleotide sequence ID" value="NZ_CP046980.1"/>
</dbReference>
<evidence type="ECO:0000313" key="5">
    <source>
        <dbReference type="Proteomes" id="UP000658613"/>
    </source>
</evidence>
<reference evidence="3" key="1">
    <citation type="submission" date="2020-11" db="EMBL/GenBank/DDBJ databases">
        <title>Sequencing the genomes of 1000 actinobacteria strains.</title>
        <authorList>
            <person name="Klenk H.-P."/>
        </authorList>
    </citation>
    <scope>NUCLEOTIDE SEQUENCE</scope>
    <source>
        <strain evidence="3">DSM 45632</strain>
    </source>
</reference>
<evidence type="ECO:0000256" key="1">
    <source>
        <dbReference type="ARBA" id="ARBA00009277"/>
    </source>
</evidence>
<dbReference type="EMBL" id="JADOUE010000001">
    <property type="protein sequence ID" value="MBG6122207.1"/>
    <property type="molecule type" value="Genomic_DNA"/>
</dbReference>
<sequence length="531" mass="59271">MANFKDIAVLICEGRSYSYITEVVGCSRRDVSRVQRVVKEHSLTSESLALLSPGWFDEMFPDGRSDRSKQFDQPDYRALAQRLKHNKHLTRHRLWLEYLDEEPASGLEKYKYSQFCDGLAAYVDASDLREVIEHVPGEELYVDWAGDKVGIIDRASGEVGLKASLFVAVCPYSGLLFVTAAADEKMGSWIDCHVKALEYLGACPRVIVADNASTATYRPVKNRAYRAVTAKYAEFAEYYGVTIVPARPGKPRDKASVERAVQIVYSRILGYFDNEAFFTLDELNEAIAERVEEINTALSYPDGTTRRTRYETDELPMMRPLPKDAFTSVEWKSPKVDRNWHVCCDYQYYSVPFQLVGKTLRARLTSTLVSLYDGDTLVAEHARLTGYRYRYSTDPTHGPAQGQHAPAVLSNDELLAWASSYGPATAAVITKVLNVHSAAPARGLHQARNILANLGKKHDKTTLEPACQLLLDKQLAPTISVLKRIQSDVAHNRPEPTASHTAPAAAIVDITAVADSVFIRPADYYDTTKEG</sequence>
<dbReference type="Gene3D" id="3.30.420.10">
    <property type="entry name" value="Ribonuclease H-like superfamily/Ribonuclease H"/>
    <property type="match status" value="1"/>
</dbReference>
<evidence type="ECO:0000313" key="4">
    <source>
        <dbReference type="EMBL" id="MBG6122207.1"/>
    </source>
</evidence>
<proteinExistence type="inferred from homology"/>
<comment type="caution">
    <text evidence="3">The sequence shown here is derived from an EMBL/GenBank/DDBJ whole genome shotgun (WGS) entry which is preliminary data.</text>
</comment>
<keyword evidence="5" id="KW-1185">Reference proteome</keyword>
<dbReference type="PROSITE" id="PS50994">
    <property type="entry name" value="INTEGRASE"/>
    <property type="match status" value="1"/>
</dbReference>
<dbReference type="GO" id="GO:0015074">
    <property type="term" value="P:DNA integration"/>
    <property type="evidence" value="ECO:0007669"/>
    <property type="project" value="InterPro"/>
</dbReference>
<evidence type="ECO:0000259" key="2">
    <source>
        <dbReference type="PROSITE" id="PS50994"/>
    </source>
</evidence>
<comment type="similarity">
    <text evidence="1">Belongs to the transposase IS21/IS408/IS1162 family.</text>
</comment>
<accession>A0A931DW71</accession>